<evidence type="ECO:0000313" key="2">
    <source>
        <dbReference type="EMBL" id="KLO11293.1"/>
    </source>
</evidence>
<organism evidence="2 3">
    <name type="scientific">Schizopora paradoxa</name>
    <dbReference type="NCBI Taxonomy" id="27342"/>
    <lineage>
        <taxon>Eukaryota</taxon>
        <taxon>Fungi</taxon>
        <taxon>Dikarya</taxon>
        <taxon>Basidiomycota</taxon>
        <taxon>Agaricomycotina</taxon>
        <taxon>Agaricomycetes</taxon>
        <taxon>Hymenochaetales</taxon>
        <taxon>Schizoporaceae</taxon>
        <taxon>Schizopora</taxon>
    </lineage>
</organism>
<sequence>MNLTAEAHLEWPDTQTGGGREAPKWNIKTEDEEYLERLENKLARLQKDGPKPQPASRHASSDISSFSEVDSEDNEEDGEGHSEIEQPEMKDDDAGLHLLHDVEQPSQSFPEDSESHHASRDQSPENALHLRLGKASRQTSESSSRSGFPSNSAEQSSSALGVAPPPEETKSRPFPFRVRFRSRVRIGSGIRHNRSRTSLDSSSPSSSISAPLRYSSYEGSDQGTSYAQLISDVASGLGSRQLSSTLSGTAHSPYATGKKFRRYGSAPAAVAPVAAPGVDERTPLFAANDTRSYGHERRPSLSQIPDSDAEGDDQAQRDARLRRSLQQAPRKSEEEVMFGRWPWRLFNGHWWLWKLEPICGCCYTDDDTDSDLD</sequence>
<reference evidence="2 3" key="1">
    <citation type="submission" date="2015-04" db="EMBL/GenBank/DDBJ databases">
        <title>Complete genome sequence of Schizopora paradoxa KUC8140, a cosmopolitan wood degrader in East Asia.</title>
        <authorList>
            <consortium name="DOE Joint Genome Institute"/>
            <person name="Min B."/>
            <person name="Park H."/>
            <person name="Jang Y."/>
            <person name="Kim J.-J."/>
            <person name="Kim K.H."/>
            <person name="Pangilinan J."/>
            <person name="Lipzen A."/>
            <person name="Riley R."/>
            <person name="Grigoriev I.V."/>
            <person name="Spatafora J.W."/>
            <person name="Choi I.-G."/>
        </authorList>
    </citation>
    <scope>NUCLEOTIDE SEQUENCE [LARGE SCALE GENOMIC DNA]</scope>
    <source>
        <strain evidence="2 3">KUC8140</strain>
    </source>
</reference>
<feature type="compositionally biased region" description="Acidic residues" evidence="1">
    <location>
        <begin position="69"/>
        <end position="78"/>
    </location>
</feature>
<feature type="compositionally biased region" description="Low complexity" evidence="1">
    <location>
        <begin position="136"/>
        <end position="146"/>
    </location>
</feature>
<dbReference type="AlphaFoldDB" id="A0A0H2RP84"/>
<feature type="compositionally biased region" description="Polar residues" evidence="1">
    <location>
        <begin position="147"/>
        <end position="159"/>
    </location>
</feature>
<dbReference type="EMBL" id="KQ086004">
    <property type="protein sequence ID" value="KLO11293.1"/>
    <property type="molecule type" value="Genomic_DNA"/>
</dbReference>
<dbReference type="InParanoid" id="A0A0H2RP84"/>
<protein>
    <submittedName>
        <fullName evidence="2">Uncharacterized protein</fullName>
    </submittedName>
</protein>
<keyword evidence="3" id="KW-1185">Reference proteome</keyword>
<accession>A0A0H2RP84</accession>
<evidence type="ECO:0000313" key="3">
    <source>
        <dbReference type="Proteomes" id="UP000053477"/>
    </source>
</evidence>
<dbReference type="Proteomes" id="UP000053477">
    <property type="component" value="Unassembled WGS sequence"/>
</dbReference>
<feature type="region of interest" description="Disordered" evidence="1">
    <location>
        <begin position="287"/>
        <end position="329"/>
    </location>
</feature>
<dbReference type="OrthoDB" id="3271034at2759"/>
<gene>
    <name evidence="2" type="ORF">SCHPADRAFT_999037</name>
</gene>
<evidence type="ECO:0000256" key="1">
    <source>
        <dbReference type="SAM" id="MobiDB-lite"/>
    </source>
</evidence>
<feature type="compositionally biased region" description="Low complexity" evidence="1">
    <location>
        <begin position="185"/>
        <end position="217"/>
    </location>
</feature>
<proteinExistence type="predicted"/>
<feature type="compositionally biased region" description="Basic and acidic residues" evidence="1">
    <location>
        <begin position="113"/>
        <end position="123"/>
    </location>
</feature>
<feature type="compositionally biased region" description="Basic and acidic residues" evidence="1">
    <location>
        <begin position="21"/>
        <end position="50"/>
    </location>
</feature>
<feature type="compositionally biased region" description="Basic and acidic residues" evidence="1">
    <location>
        <begin position="79"/>
        <end position="103"/>
    </location>
</feature>
<feature type="region of interest" description="Disordered" evidence="1">
    <location>
        <begin position="1"/>
        <end position="222"/>
    </location>
</feature>
<name>A0A0H2RP84_9AGAM</name>